<evidence type="ECO:0000313" key="1">
    <source>
        <dbReference type="EMBL" id="CAJ1932438.1"/>
    </source>
</evidence>
<dbReference type="EMBL" id="CAKOGP040000224">
    <property type="protein sequence ID" value="CAJ1932438.1"/>
    <property type="molecule type" value="Genomic_DNA"/>
</dbReference>
<comment type="caution">
    <text evidence="1">The sequence shown here is derived from an EMBL/GenBank/DDBJ whole genome shotgun (WGS) entry which is preliminary data.</text>
</comment>
<proteinExistence type="predicted"/>
<evidence type="ECO:0000313" key="2">
    <source>
        <dbReference type="Proteomes" id="UP001295423"/>
    </source>
</evidence>
<gene>
    <name evidence="1" type="ORF">CYCCA115_LOCUS2836</name>
</gene>
<dbReference type="AlphaFoldDB" id="A0AAD2CER9"/>
<name>A0AAD2CER9_9STRA</name>
<evidence type="ECO:0008006" key="3">
    <source>
        <dbReference type="Google" id="ProtNLM"/>
    </source>
</evidence>
<accession>A0AAD2CER9</accession>
<sequence>MTNAMILKRPAPLLFQEIEKPTSVKSQEQEWPNMPVRKRQRVDSTFTANSSKTVTQHDWLELDSILNGNEIDTIRSEENVSPLSLTPEISQEMHLPEPEWIPTTNSRDDQRDEEMPPVLTLSTIPEEADCIPSTANLVPDYHNVVEAQEDEIPTVSTTPTACGPKQTGDKSELLTLISFPFRVLAADESFYRSSGLSSARVIGQPLLSVVKTGNKHIEANPQRIVNTPLDFFDENSENHTVILPNGQEPKMKVEQVVSKAPGLNTPFAHYKVVLE</sequence>
<reference evidence="1" key="1">
    <citation type="submission" date="2023-08" db="EMBL/GenBank/DDBJ databases">
        <authorList>
            <person name="Audoor S."/>
            <person name="Bilcke G."/>
        </authorList>
    </citation>
    <scope>NUCLEOTIDE SEQUENCE</scope>
</reference>
<protein>
    <recommendedName>
        <fullName evidence="3">PAS domain-containing protein</fullName>
    </recommendedName>
</protein>
<dbReference type="Proteomes" id="UP001295423">
    <property type="component" value="Unassembled WGS sequence"/>
</dbReference>
<keyword evidence="2" id="KW-1185">Reference proteome</keyword>
<organism evidence="1 2">
    <name type="scientific">Cylindrotheca closterium</name>
    <dbReference type="NCBI Taxonomy" id="2856"/>
    <lineage>
        <taxon>Eukaryota</taxon>
        <taxon>Sar</taxon>
        <taxon>Stramenopiles</taxon>
        <taxon>Ochrophyta</taxon>
        <taxon>Bacillariophyta</taxon>
        <taxon>Bacillariophyceae</taxon>
        <taxon>Bacillariophycidae</taxon>
        <taxon>Bacillariales</taxon>
        <taxon>Bacillariaceae</taxon>
        <taxon>Cylindrotheca</taxon>
    </lineage>
</organism>